<reference evidence="5" key="2">
    <citation type="submission" date="2012-11" db="EMBL/GenBank/DDBJ databases">
        <authorList>
            <person name="Kuo A."/>
            <person name="Curtis B.A."/>
            <person name="Tanifuji G."/>
            <person name="Burki F."/>
            <person name="Gruber A."/>
            <person name="Irimia M."/>
            <person name="Maruyama S."/>
            <person name="Arias M.C."/>
            <person name="Ball S.G."/>
            <person name="Gile G.H."/>
            <person name="Hirakawa Y."/>
            <person name="Hopkins J.F."/>
            <person name="Rensing S.A."/>
            <person name="Schmutz J."/>
            <person name="Symeonidi A."/>
            <person name="Elias M."/>
            <person name="Eveleigh R.J."/>
            <person name="Herman E.K."/>
            <person name="Klute M.J."/>
            <person name="Nakayama T."/>
            <person name="Obornik M."/>
            <person name="Reyes-Prieto A."/>
            <person name="Armbrust E.V."/>
            <person name="Aves S.J."/>
            <person name="Beiko R.G."/>
            <person name="Coutinho P."/>
            <person name="Dacks J.B."/>
            <person name="Durnford D.G."/>
            <person name="Fast N.M."/>
            <person name="Green B.R."/>
            <person name="Grisdale C."/>
            <person name="Hempe F."/>
            <person name="Henrissat B."/>
            <person name="Hoppner M.P."/>
            <person name="Ishida K.-I."/>
            <person name="Kim E."/>
            <person name="Koreny L."/>
            <person name="Kroth P.G."/>
            <person name="Liu Y."/>
            <person name="Malik S.-B."/>
            <person name="Maier U.G."/>
            <person name="McRose D."/>
            <person name="Mock T."/>
            <person name="Neilson J.A."/>
            <person name="Onodera N.T."/>
            <person name="Poole A.M."/>
            <person name="Pritham E.J."/>
            <person name="Richards T.A."/>
            <person name="Rocap G."/>
            <person name="Roy S.W."/>
            <person name="Sarai C."/>
            <person name="Schaack S."/>
            <person name="Shirato S."/>
            <person name="Slamovits C.H."/>
            <person name="Spencer D.F."/>
            <person name="Suzuki S."/>
            <person name="Worden A.Z."/>
            <person name="Zauner S."/>
            <person name="Barry K."/>
            <person name="Bell C."/>
            <person name="Bharti A.K."/>
            <person name="Crow J.A."/>
            <person name="Grimwood J."/>
            <person name="Kramer R."/>
            <person name="Lindquist E."/>
            <person name="Lucas S."/>
            <person name="Salamov A."/>
            <person name="McFadden G.I."/>
            <person name="Lane C.E."/>
            <person name="Keeling P.J."/>
            <person name="Gray M.W."/>
            <person name="Grigoriev I.V."/>
            <person name="Archibald J.M."/>
        </authorList>
    </citation>
    <scope>NUCLEOTIDE SEQUENCE</scope>
    <source>
        <strain evidence="5">CCMP2712</strain>
    </source>
</reference>
<dbReference type="PaxDb" id="55529-EKX30785"/>
<sequence>MELDWSYKPMLEETLASLSERQERLVQRITGIREQNPRECSPSPSSLTEREQEGGSSFTLASQRGQEGGSSLYAPRSAQAVLRALEENQSLREKLEESQEVLKQTQDKLRKQTVALSLLKEEHASLQAAHEAQVVSLREEIDRLNGRAAEGRAKADSGEDLKLAYEQEKLLKRIRQLQAQLQASQKERIRETERYKREMEQEADKQKRLKEILMSAIKLLTDQRDSLLTDLNDIKQVSQTNMMILLVVVVVVVERSSLLLELQHLKSRNNDFVSQLSSASSLLQDYRQTSQ</sequence>
<dbReference type="AlphaFoldDB" id="L1I4N8"/>
<keyword evidence="1" id="KW-0175">Coiled coil</keyword>
<evidence type="ECO:0000313" key="5">
    <source>
        <dbReference type="Proteomes" id="UP000011087"/>
    </source>
</evidence>
<evidence type="ECO:0000256" key="2">
    <source>
        <dbReference type="SAM" id="MobiDB-lite"/>
    </source>
</evidence>
<feature type="coiled-coil region" evidence="1">
    <location>
        <begin position="78"/>
        <end position="216"/>
    </location>
</feature>
<dbReference type="RefSeq" id="XP_005817765.1">
    <property type="nucleotide sequence ID" value="XM_005817708.1"/>
</dbReference>
<name>L1I4N8_GUITC</name>
<dbReference type="EnsemblProtists" id="EKX30785">
    <property type="protein sequence ID" value="EKX30785"/>
    <property type="gene ID" value="GUITHDRAFT_149674"/>
</dbReference>
<dbReference type="GeneID" id="17287505"/>
<dbReference type="Proteomes" id="UP000011087">
    <property type="component" value="Unassembled WGS sequence"/>
</dbReference>
<evidence type="ECO:0000256" key="1">
    <source>
        <dbReference type="SAM" id="Coils"/>
    </source>
</evidence>
<evidence type="ECO:0000313" key="3">
    <source>
        <dbReference type="EMBL" id="EKX30785.1"/>
    </source>
</evidence>
<gene>
    <name evidence="3" type="ORF">GUITHDRAFT_149674</name>
</gene>
<reference evidence="4" key="3">
    <citation type="submission" date="2016-03" db="UniProtKB">
        <authorList>
            <consortium name="EnsemblProtists"/>
        </authorList>
    </citation>
    <scope>IDENTIFICATION</scope>
</reference>
<feature type="non-terminal residue" evidence="3">
    <location>
        <position position="1"/>
    </location>
</feature>
<proteinExistence type="predicted"/>
<feature type="region of interest" description="Disordered" evidence="2">
    <location>
        <begin position="29"/>
        <end position="71"/>
    </location>
</feature>
<keyword evidence="5" id="KW-1185">Reference proteome</keyword>
<dbReference type="EMBL" id="JH993555">
    <property type="protein sequence ID" value="EKX30785.1"/>
    <property type="molecule type" value="Genomic_DNA"/>
</dbReference>
<organism evidence="3">
    <name type="scientific">Guillardia theta (strain CCMP2712)</name>
    <name type="common">Cryptophyte</name>
    <dbReference type="NCBI Taxonomy" id="905079"/>
    <lineage>
        <taxon>Eukaryota</taxon>
        <taxon>Cryptophyceae</taxon>
        <taxon>Pyrenomonadales</taxon>
        <taxon>Geminigeraceae</taxon>
        <taxon>Guillardia</taxon>
    </lineage>
</organism>
<evidence type="ECO:0000313" key="4">
    <source>
        <dbReference type="EnsemblProtists" id="EKX30785"/>
    </source>
</evidence>
<feature type="compositionally biased region" description="Polar residues" evidence="2">
    <location>
        <begin position="54"/>
        <end position="65"/>
    </location>
</feature>
<dbReference type="HOGENOM" id="CLU_958447_0_0_1"/>
<accession>L1I4N8</accession>
<protein>
    <submittedName>
        <fullName evidence="3 4">Uncharacterized protein</fullName>
    </submittedName>
</protein>
<reference evidence="3 5" key="1">
    <citation type="journal article" date="2012" name="Nature">
        <title>Algal genomes reveal evolutionary mosaicism and the fate of nucleomorphs.</title>
        <authorList>
            <consortium name="DOE Joint Genome Institute"/>
            <person name="Curtis B.A."/>
            <person name="Tanifuji G."/>
            <person name="Burki F."/>
            <person name="Gruber A."/>
            <person name="Irimia M."/>
            <person name="Maruyama S."/>
            <person name="Arias M.C."/>
            <person name="Ball S.G."/>
            <person name="Gile G.H."/>
            <person name="Hirakawa Y."/>
            <person name="Hopkins J.F."/>
            <person name="Kuo A."/>
            <person name="Rensing S.A."/>
            <person name="Schmutz J."/>
            <person name="Symeonidi A."/>
            <person name="Elias M."/>
            <person name="Eveleigh R.J."/>
            <person name="Herman E.K."/>
            <person name="Klute M.J."/>
            <person name="Nakayama T."/>
            <person name="Obornik M."/>
            <person name="Reyes-Prieto A."/>
            <person name="Armbrust E.V."/>
            <person name="Aves S.J."/>
            <person name="Beiko R.G."/>
            <person name="Coutinho P."/>
            <person name="Dacks J.B."/>
            <person name="Durnford D.G."/>
            <person name="Fast N.M."/>
            <person name="Green B.R."/>
            <person name="Grisdale C.J."/>
            <person name="Hempel F."/>
            <person name="Henrissat B."/>
            <person name="Hoppner M.P."/>
            <person name="Ishida K."/>
            <person name="Kim E."/>
            <person name="Koreny L."/>
            <person name="Kroth P.G."/>
            <person name="Liu Y."/>
            <person name="Malik S.B."/>
            <person name="Maier U.G."/>
            <person name="McRose D."/>
            <person name="Mock T."/>
            <person name="Neilson J.A."/>
            <person name="Onodera N.T."/>
            <person name="Poole A.M."/>
            <person name="Pritham E.J."/>
            <person name="Richards T.A."/>
            <person name="Rocap G."/>
            <person name="Roy S.W."/>
            <person name="Sarai C."/>
            <person name="Schaack S."/>
            <person name="Shirato S."/>
            <person name="Slamovits C.H."/>
            <person name="Spencer D.F."/>
            <person name="Suzuki S."/>
            <person name="Worden A.Z."/>
            <person name="Zauner S."/>
            <person name="Barry K."/>
            <person name="Bell C."/>
            <person name="Bharti A.K."/>
            <person name="Crow J.A."/>
            <person name="Grimwood J."/>
            <person name="Kramer R."/>
            <person name="Lindquist E."/>
            <person name="Lucas S."/>
            <person name="Salamov A."/>
            <person name="McFadden G.I."/>
            <person name="Lane C.E."/>
            <person name="Keeling P.J."/>
            <person name="Gray M.W."/>
            <person name="Grigoriev I.V."/>
            <person name="Archibald J.M."/>
        </authorList>
    </citation>
    <scope>NUCLEOTIDE SEQUENCE</scope>
    <source>
        <strain evidence="3 5">CCMP2712</strain>
    </source>
</reference>
<dbReference type="KEGG" id="gtt:GUITHDRAFT_149674"/>